<organism evidence="1 2">
    <name type="scientific">Caulobacter segnis</name>
    <dbReference type="NCBI Taxonomy" id="88688"/>
    <lineage>
        <taxon>Bacteria</taxon>
        <taxon>Pseudomonadati</taxon>
        <taxon>Pseudomonadota</taxon>
        <taxon>Alphaproteobacteria</taxon>
        <taxon>Caulobacterales</taxon>
        <taxon>Caulobacteraceae</taxon>
        <taxon>Caulobacter</taxon>
    </lineage>
</organism>
<keyword evidence="2" id="KW-1185">Reference proteome</keyword>
<sequence>MIDLRPARPEQTRRLSTRHSRAVALADAAMIIGLGDSPRARRRCAITVQGALDVLDEAAPTSAAAVDAVSVILARCGDCRRC</sequence>
<dbReference type="Proteomes" id="UP001057520">
    <property type="component" value="Chromosome"/>
</dbReference>
<gene>
    <name evidence="1" type="ORF">MZV50_06935</name>
</gene>
<name>A0ABY4ZZ45_9CAUL</name>
<proteinExistence type="predicted"/>
<protein>
    <submittedName>
        <fullName evidence="1">Uncharacterized protein</fullName>
    </submittedName>
</protein>
<evidence type="ECO:0000313" key="2">
    <source>
        <dbReference type="Proteomes" id="UP001057520"/>
    </source>
</evidence>
<accession>A0ABY4ZZ45</accession>
<evidence type="ECO:0000313" key="1">
    <source>
        <dbReference type="EMBL" id="USQ97272.1"/>
    </source>
</evidence>
<dbReference type="EMBL" id="CP096040">
    <property type="protein sequence ID" value="USQ97272.1"/>
    <property type="molecule type" value="Genomic_DNA"/>
</dbReference>
<reference evidence="1 2" key="1">
    <citation type="submission" date="2022-04" db="EMBL/GenBank/DDBJ databases">
        <title>Genome sequence of soybean root-associated Caulobacter segnis RL271.</title>
        <authorList>
            <person name="Longley R."/>
            <person name="Bonito G."/>
            <person name="Trigodet F."/>
            <person name="Crosson S."/>
            <person name="Fiebig A."/>
        </authorList>
    </citation>
    <scope>NUCLEOTIDE SEQUENCE [LARGE SCALE GENOMIC DNA]</scope>
    <source>
        <strain evidence="1 2">RL271</strain>
    </source>
</reference>